<name>A0A6A5UJ02_9PLEO</name>
<keyword evidence="3" id="KW-1185">Reference proteome</keyword>
<dbReference type="Proteomes" id="UP000800035">
    <property type="component" value="Unassembled WGS sequence"/>
</dbReference>
<protein>
    <submittedName>
        <fullName evidence="2">Uncharacterized protein</fullName>
    </submittedName>
</protein>
<dbReference type="AlphaFoldDB" id="A0A6A5UJ02"/>
<dbReference type="EMBL" id="ML976978">
    <property type="protein sequence ID" value="KAF1962896.1"/>
    <property type="molecule type" value="Genomic_DNA"/>
</dbReference>
<reference evidence="2" key="1">
    <citation type="journal article" date="2020" name="Stud. Mycol.">
        <title>101 Dothideomycetes genomes: a test case for predicting lifestyles and emergence of pathogens.</title>
        <authorList>
            <person name="Haridas S."/>
            <person name="Albert R."/>
            <person name="Binder M."/>
            <person name="Bloem J."/>
            <person name="Labutti K."/>
            <person name="Salamov A."/>
            <person name="Andreopoulos B."/>
            <person name="Baker S."/>
            <person name="Barry K."/>
            <person name="Bills G."/>
            <person name="Bluhm B."/>
            <person name="Cannon C."/>
            <person name="Castanera R."/>
            <person name="Culley D."/>
            <person name="Daum C."/>
            <person name="Ezra D."/>
            <person name="Gonzalez J."/>
            <person name="Henrissat B."/>
            <person name="Kuo A."/>
            <person name="Liang C."/>
            <person name="Lipzen A."/>
            <person name="Lutzoni F."/>
            <person name="Magnuson J."/>
            <person name="Mondo S."/>
            <person name="Nolan M."/>
            <person name="Ohm R."/>
            <person name="Pangilinan J."/>
            <person name="Park H.-J."/>
            <person name="Ramirez L."/>
            <person name="Alfaro M."/>
            <person name="Sun H."/>
            <person name="Tritt A."/>
            <person name="Yoshinaga Y."/>
            <person name="Zwiers L.-H."/>
            <person name="Turgeon B."/>
            <person name="Goodwin S."/>
            <person name="Spatafora J."/>
            <person name="Crous P."/>
            <person name="Grigoriev I."/>
        </authorList>
    </citation>
    <scope>NUCLEOTIDE SEQUENCE</scope>
    <source>
        <strain evidence="2">CBS 675.92</strain>
    </source>
</reference>
<evidence type="ECO:0000313" key="2">
    <source>
        <dbReference type="EMBL" id="KAF1962896.1"/>
    </source>
</evidence>
<proteinExistence type="predicted"/>
<gene>
    <name evidence="2" type="ORF">CC80DRAFT_530791</name>
</gene>
<feature type="compositionally biased region" description="Basic and acidic residues" evidence="1">
    <location>
        <begin position="52"/>
        <end position="78"/>
    </location>
</feature>
<organism evidence="2 3">
    <name type="scientific">Byssothecium circinans</name>
    <dbReference type="NCBI Taxonomy" id="147558"/>
    <lineage>
        <taxon>Eukaryota</taxon>
        <taxon>Fungi</taxon>
        <taxon>Dikarya</taxon>
        <taxon>Ascomycota</taxon>
        <taxon>Pezizomycotina</taxon>
        <taxon>Dothideomycetes</taxon>
        <taxon>Pleosporomycetidae</taxon>
        <taxon>Pleosporales</taxon>
        <taxon>Massarineae</taxon>
        <taxon>Massarinaceae</taxon>
        <taxon>Byssothecium</taxon>
    </lineage>
</organism>
<feature type="compositionally biased region" description="Basic and acidic residues" evidence="1">
    <location>
        <begin position="27"/>
        <end position="43"/>
    </location>
</feature>
<feature type="compositionally biased region" description="Basic and acidic residues" evidence="1">
    <location>
        <begin position="1"/>
        <end position="12"/>
    </location>
</feature>
<evidence type="ECO:0000313" key="3">
    <source>
        <dbReference type="Proteomes" id="UP000800035"/>
    </source>
</evidence>
<accession>A0A6A5UJ02</accession>
<sequence length="389" mass="43957">MGNLREYSRADSRNPGQAASRPQVEQPEGRWRTNGDKSSRVVDHCMSTSKQQEPETEKNGLEDGLRNPEQEVVKQEQTVKDLRNENVELKQKVARVEAHIFQLKSVILGNVGTQKTFDDEVVGAFSQLRQLTQQVAASSAFDLSVIPQPVLDSKNQEKTDFYSSLGQTTASPKDFGLRLRAEIFSLLEHLIFSRTCFGLKQGGGEGNRELWDMEDWLNKFEKLLLGNPKVQRCKVTDWRIVTLECVDMLRIPETYGILVAREIDGFFHPIRSKHATRAQHEELSRKISITCQRAVELAKMMQQSNRGYEVRNINIEQYPLLSSLEHCAEALGVENGKISERSDALAYVLFGMLTRTSPRIDGEGKILVKAEVILKKIPTYVLGRGLGNL</sequence>
<dbReference type="OrthoDB" id="5393537at2759"/>
<feature type="region of interest" description="Disordered" evidence="1">
    <location>
        <begin position="1"/>
        <end position="78"/>
    </location>
</feature>
<evidence type="ECO:0000256" key="1">
    <source>
        <dbReference type="SAM" id="MobiDB-lite"/>
    </source>
</evidence>